<comment type="caution">
    <text evidence="1">The sequence shown here is derived from an EMBL/GenBank/DDBJ whole genome shotgun (WGS) entry which is preliminary data.</text>
</comment>
<name>A0A2G9WSA5_9HYPH</name>
<dbReference type="InterPro" id="IPR008321">
    <property type="entry name" value="UCP032146"/>
</dbReference>
<evidence type="ECO:0000313" key="2">
    <source>
        <dbReference type="Proteomes" id="UP000231070"/>
    </source>
</evidence>
<dbReference type="Pfam" id="PF06793">
    <property type="entry name" value="UPF0262"/>
    <property type="match status" value="1"/>
</dbReference>
<keyword evidence="2" id="KW-1185">Reference proteome</keyword>
<organism evidence="1 2">
    <name type="scientific">Pleomorphomonas carboxyditropha</name>
    <dbReference type="NCBI Taxonomy" id="2023338"/>
    <lineage>
        <taxon>Bacteria</taxon>
        <taxon>Pseudomonadati</taxon>
        <taxon>Pseudomonadota</taxon>
        <taxon>Alphaproteobacteria</taxon>
        <taxon>Hyphomicrobiales</taxon>
        <taxon>Pleomorphomonadaceae</taxon>
        <taxon>Pleomorphomonas</taxon>
    </lineage>
</organism>
<dbReference type="OrthoDB" id="9798434at2"/>
<evidence type="ECO:0000313" key="1">
    <source>
        <dbReference type="EMBL" id="PIO97020.1"/>
    </source>
</evidence>
<gene>
    <name evidence="1" type="ORF">CJ014_22225</name>
</gene>
<proteinExistence type="predicted"/>
<dbReference type="PIRSF" id="PIRSF032146">
    <property type="entry name" value="UCP032146"/>
    <property type="match status" value="1"/>
</dbReference>
<dbReference type="NCBIfam" id="NF002769">
    <property type="entry name" value="PRK02853.1"/>
    <property type="match status" value="1"/>
</dbReference>
<sequence length="192" mass="21417">MRKTPVRVDLCRLRGAGPPCYASATILRRTVVTDTASISGRLISVTLDAASIGQISREVDHERQVAIFDLLEQNSFEPVGEPAGEFALRLSLVSNRLVLQIFRADGEPVTTHILSLTPFRRIIRDYYLVCDSYYEAIKVSTPSQIEAIDMGRRALHDEGAQILADKLADKIVIDKLTARRLFTLIAVLHWKG</sequence>
<reference evidence="1 2" key="1">
    <citation type="submission" date="2017-08" db="EMBL/GenBank/DDBJ databases">
        <title>Pleomorphomonas carboxidotrophicus sp. nov., a new mesophilic hydrogenogenic carboxidotroph.</title>
        <authorList>
            <person name="Esquivel-Elizondo S."/>
            <person name="Krajmalnik-Brown R."/>
            <person name="Maldonado J."/>
        </authorList>
    </citation>
    <scope>NUCLEOTIDE SEQUENCE [LARGE SCALE GENOMIC DNA]</scope>
    <source>
        <strain evidence="1 2">SVCO-16</strain>
    </source>
</reference>
<dbReference type="Proteomes" id="UP000231070">
    <property type="component" value="Unassembled WGS sequence"/>
</dbReference>
<protein>
    <submittedName>
        <fullName evidence="1">Uncharacterized protein</fullName>
    </submittedName>
</protein>
<dbReference type="EMBL" id="NQVN01000022">
    <property type="protein sequence ID" value="PIO97020.1"/>
    <property type="molecule type" value="Genomic_DNA"/>
</dbReference>
<accession>A0A2G9WSA5</accession>
<dbReference type="AlphaFoldDB" id="A0A2G9WSA5"/>